<evidence type="ECO:0000256" key="1">
    <source>
        <dbReference type="SAM" id="SignalP"/>
    </source>
</evidence>
<feature type="chain" id="PRO_5017204439" evidence="1">
    <location>
        <begin position="21"/>
        <end position="141"/>
    </location>
</feature>
<proteinExistence type="predicted"/>
<dbReference type="Proteomes" id="UP000281084">
    <property type="component" value="Unassembled WGS sequence"/>
</dbReference>
<sequence length="141" mass="15717">MLKQISSLIVASALAFSAQAFDKTQVNLQKDFWGTWSVYNAKTQCTESYKFTQPSSVVYTAKQKKMNGEFAVIRTQDPKQLDVFAMNVTTDNKKAGCGGQVVDYSNAQIRLGLKWISAKTAELCTDLEAKQCLGLYLIKQK</sequence>
<feature type="signal peptide" evidence="1">
    <location>
        <begin position="1"/>
        <end position="20"/>
    </location>
</feature>
<dbReference type="AlphaFoldDB" id="A0A3A8FQ32"/>
<accession>A0A3A8FQ32</accession>
<name>A0A3A8FQ32_9GAMM</name>
<evidence type="ECO:0000313" key="3">
    <source>
        <dbReference type="Proteomes" id="UP000281084"/>
    </source>
</evidence>
<organism evidence="2 3">
    <name type="scientific">Acinetobacter cumulans</name>
    <dbReference type="NCBI Taxonomy" id="2136182"/>
    <lineage>
        <taxon>Bacteria</taxon>
        <taxon>Pseudomonadati</taxon>
        <taxon>Pseudomonadota</taxon>
        <taxon>Gammaproteobacteria</taxon>
        <taxon>Moraxellales</taxon>
        <taxon>Moraxellaceae</taxon>
        <taxon>Acinetobacter</taxon>
    </lineage>
</organism>
<dbReference type="RefSeq" id="WP_120368136.1">
    <property type="nucleotide sequence ID" value="NZ_RAXZ01000027.1"/>
</dbReference>
<evidence type="ECO:0000313" key="2">
    <source>
        <dbReference type="EMBL" id="RKG49055.1"/>
    </source>
</evidence>
<reference evidence="2 3" key="1">
    <citation type="submission" date="2018-09" db="EMBL/GenBank/DDBJ databases">
        <title>The draft genome of Acinetobacter spp. strains.</title>
        <authorList>
            <person name="Qin J."/>
            <person name="Feng Y."/>
            <person name="Zong Z."/>
        </authorList>
    </citation>
    <scope>NUCLEOTIDE SEQUENCE [LARGE SCALE GENOMIC DNA]</scope>
    <source>
        <strain evidence="2 3">WCHAc060002</strain>
    </source>
</reference>
<dbReference type="EMBL" id="RAXZ01000027">
    <property type="protein sequence ID" value="RKG49055.1"/>
    <property type="molecule type" value="Genomic_DNA"/>
</dbReference>
<gene>
    <name evidence="2" type="ORF">D7V64_14335</name>
</gene>
<comment type="caution">
    <text evidence="2">The sequence shown here is derived from an EMBL/GenBank/DDBJ whole genome shotgun (WGS) entry which is preliminary data.</text>
</comment>
<keyword evidence="1" id="KW-0732">Signal</keyword>
<protein>
    <submittedName>
        <fullName evidence="2">Uncharacterized protein</fullName>
    </submittedName>
</protein>